<organism evidence="3 4">
    <name type="scientific">Aquibacillus koreensis</name>
    <dbReference type="NCBI Taxonomy" id="279446"/>
    <lineage>
        <taxon>Bacteria</taxon>
        <taxon>Bacillati</taxon>
        <taxon>Bacillota</taxon>
        <taxon>Bacilli</taxon>
        <taxon>Bacillales</taxon>
        <taxon>Bacillaceae</taxon>
        <taxon>Aquibacillus</taxon>
    </lineage>
</organism>
<keyword evidence="4" id="KW-1185">Reference proteome</keyword>
<feature type="signal peptide" evidence="2">
    <location>
        <begin position="1"/>
        <end position="20"/>
    </location>
</feature>
<accession>A0A9X3WIA0</accession>
<dbReference type="Pfam" id="PF09580">
    <property type="entry name" value="Spore_YhcN_YlaJ"/>
    <property type="match status" value="1"/>
</dbReference>
<reference evidence="3" key="1">
    <citation type="submission" date="2022-06" db="EMBL/GenBank/DDBJ databases">
        <title>Aquibacillus sp. a new bacterium isolated from soil saline samples.</title>
        <authorList>
            <person name="Galisteo C."/>
            <person name="De La Haba R."/>
            <person name="Sanchez-Porro C."/>
            <person name="Ventosa A."/>
        </authorList>
    </citation>
    <scope>NUCLEOTIDE SEQUENCE</scope>
    <source>
        <strain evidence="3">JCM 12387</strain>
    </source>
</reference>
<dbReference type="PROSITE" id="PS51257">
    <property type="entry name" value="PROKAR_LIPOPROTEIN"/>
    <property type="match status" value="1"/>
</dbReference>
<keyword evidence="3" id="KW-0449">Lipoprotein</keyword>
<evidence type="ECO:0000256" key="2">
    <source>
        <dbReference type="SAM" id="SignalP"/>
    </source>
</evidence>
<dbReference type="EMBL" id="JAMQJZ010000004">
    <property type="protein sequence ID" value="MDC3420230.1"/>
    <property type="molecule type" value="Genomic_DNA"/>
</dbReference>
<sequence>MNLRAAGFALLATTTLSLTACGANENELGQDRGLDNGVQQTRFNSTTDFPLYNNGQNPNANDTGQNMDNYRHQNMYGNTTTRNAIDNHGENHGSYDGANSNIDGVRMNEPTREGLTGNRNINDRANDIYGNTSTNISNNNNPYNLADQIGDRITDQIDAIDDAYVLTNKNNAYVAVELNNRADGMNRRNGGNGNNVSRDIENQIRLIVKEVNEDVDNVYVSTDPDFVNLSNNYQDNVDNLGEADDGFFNEFGDMIDRIFPDAR</sequence>
<evidence type="ECO:0000313" key="4">
    <source>
        <dbReference type="Proteomes" id="UP001145072"/>
    </source>
</evidence>
<dbReference type="InterPro" id="IPR019076">
    <property type="entry name" value="Spore_lipoprot_YhcN/YlaJ-like"/>
</dbReference>
<protein>
    <submittedName>
        <fullName evidence="3">YhcN/YlaJ family sporulation lipoprotein</fullName>
    </submittedName>
</protein>
<feature type="region of interest" description="Disordered" evidence="1">
    <location>
        <begin position="28"/>
        <end position="104"/>
    </location>
</feature>
<evidence type="ECO:0000256" key="1">
    <source>
        <dbReference type="SAM" id="MobiDB-lite"/>
    </source>
</evidence>
<feature type="compositionally biased region" description="Polar residues" evidence="1">
    <location>
        <begin position="37"/>
        <end position="68"/>
    </location>
</feature>
<proteinExistence type="predicted"/>
<feature type="chain" id="PRO_5040916413" evidence="2">
    <location>
        <begin position="21"/>
        <end position="263"/>
    </location>
</feature>
<dbReference type="RefSeq" id="WP_259868750.1">
    <property type="nucleotide sequence ID" value="NZ_JAMQJZ010000004.1"/>
</dbReference>
<name>A0A9X3WIA0_9BACI</name>
<keyword evidence="2" id="KW-0732">Signal</keyword>
<evidence type="ECO:0000313" key="3">
    <source>
        <dbReference type="EMBL" id="MDC3420230.1"/>
    </source>
</evidence>
<dbReference type="Proteomes" id="UP001145072">
    <property type="component" value="Unassembled WGS sequence"/>
</dbReference>
<feature type="compositionally biased region" description="Polar residues" evidence="1">
    <location>
        <begin position="75"/>
        <end position="84"/>
    </location>
</feature>
<gene>
    <name evidence="3" type="ORF">NC661_07580</name>
</gene>
<comment type="caution">
    <text evidence="3">The sequence shown here is derived from an EMBL/GenBank/DDBJ whole genome shotgun (WGS) entry which is preliminary data.</text>
</comment>
<dbReference type="AlphaFoldDB" id="A0A9X3WIA0"/>